<keyword evidence="1" id="KW-0812">Transmembrane</keyword>
<evidence type="ECO:0000313" key="3">
    <source>
        <dbReference type="EMBL" id="MBI1620988.1"/>
    </source>
</evidence>
<dbReference type="Pfam" id="PF09990">
    <property type="entry name" value="DUF2231"/>
    <property type="match status" value="1"/>
</dbReference>
<dbReference type="InterPro" id="IPR019251">
    <property type="entry name" value="DUF2231_TM"/>
</dbReference>
<evidence type="ECO:0000313" key="4">
    <source>
        <dbReference type="Proteomes" id="UP000601789"/>
    </source>
</evidence>
<feature type="domain" description="DUF2231" evidence="2">
    <location>
        <begin position="29"/>
        <end position="160"/>
    </location>
</feature>
<organism evidence="3 4">
    <name type="scientific">Aquamicrobium zhengzhouense</name>
    <dbReference type="NCBI Taxonomy" id="2781738"/>
    <lineage>
        <taxon>Bacteria</taxon>
        <taxon>Pseudomonadati</taxon>
        <taxon>Pseudomonadota</taxon>
        <taxon>Alphaproteobacteria</taxon>
        <taxon>Hyphomicrobiales</taxon>
        <taxon>Phyllobacteriaceae</taxon>
        <taxon>Aquamicrobium</taxon>
    </lineage>
</organism>
<feature type="transmembrane region" description="Helical" evidence="1">
    <location>
        <begin position="68"/>
        <end position="91"/>
    </location>
</feature>
<comment type="caution">
    <text evidence="3">The sequence shown here is derived from an EMBL/GenBank/DDBJ whole genome shotgun (WGS) entry which is preliminary data.</text>
</comment>
<sequence length="167" mass="17540">MSETRTSGHNPVIEKVASKPVESAVAVAGHPLHAMSVHFPIAFVIATLGCDVFYWWSADSFWLRAGVWAAGFGFAAGVAAGMIGTAELLLVPGIRARVASWTHALAAMMLISIAGLNWGLRLADPDVVLPHGLMLSVLASVFTGLAGWHGGKLVFDHGVGLIISEKD</sequence>
<gene>
    <name evidence="3" type="ORF">IOD40_09970</name>
</gene>
<name>A0ABS0SCG4_9HYPH</name>
<dbReference type="EMBL" id="JADGMQ010000005">
    <property type="protein sequence ID" value="MBI1620988.1"/>
    <property type="molecule type" value="Genomic_DNA"/>
</dbReference>
<accession>A0ABS0SCG4</accession>
<evidence type="ECO:0000256" key="1">
    <source>
        <dbReference type="SAM" id="Phobius"/>
    </source>
</evidence>
<evidence type="ECO:0000259" key="2">
    <source>
        <dbReference type="Pfam" id="PF09990"/>
    </source>
</evidence>
<dbReference type="RefSeq" id="WP_198476391.1">
    <property type="nucleotide sequence ID" value="NZ_JADGMQ010000005.1"/>
</dbReference>
<reference evidence="3 4" key="1">
    <citation type="submission" date="2020-10" db="EMBL/GenBank/DDBJ databases">
        <title>Aquamicrobium zhengzhouensis sp. nov., a exopolysaccharide producing bacterium isolated from farmland soil.</title>
        <authorList>
            <person name="Wang X."/>
        </authorList>
    </citation>
    <scope>NUCLEOTIDE SEQUENCE [LARGE SCALE GENOMIC DNA]</scope>
    <source>
        <strain evidence="4">cd-1</strain>
    </source>
</reference>
<proteinExistence type="predicted"/>
<feature type="transmembrane region" description="Helical" evidence="1">
    <location>
        <begin position="128"/>
        <end position="148"/>
    </location>
</feature>
<keyword evidence="4" id="KW-1185">Reference proteome</keyword>
<feature type="transmembrane region" description="Helical" evidence="1">
    <location>
        <begin position="37"/>
        <end position="56"/>
    </location>
</feature>
<feature type="transmembrane region" description="Helical" evidence="1">
    <location>
        <begin position="98"/>
        <end position="116"/>
    </location>
</feature>
<keyword evidence="1" id="KW-1133">Transmembrane helix</keyword>
<protein>
    <submittedName>
        <fullName evidence="3">DUF2231 domain-containing protein</fullName>
    </submittedName>
</protein>
<keyword evidence="1" id="KW-0472">Membrane</keyword>
<dbReference type="Proteomes" id="UP000601789">
    <property type="component" value="Unassembled WGS sequence"/>
</dbReference>